<dbReference type="KEGG" id="oau:116310375"/>
<dbReference type="GO" id="GO:0030246">
    <property type="term" value="F:carbohydrate binding"/>
    <property type="evidence" value="ECO:0007669"/>
    <property type="project" value="UniProtKB-KW"/>
</dbReference>
<dbReference type="GeneID" id="116310375"/>
<evidence type="ECO:0000256" key="1">
    <source>
        <dbReference type="ARBA" id="ARBA00004167"/>
    </source>
</evidence>
<evidence type="ECO:0000259" key="5">
    <source>
        <dbReference type="PROSITE" id="PS50041"/>
    </source>
</evidence>
<keyword evidence="4" id="KW-1133">Transmembrane helix</keyword>
<dbReference type="GO" id="GO:0016020">
    <property type="term" value="C:membrane"/>
    <property type="evidence" value="ECO:0007669"/>
    <property type="project" value="UniProtKB-SubCell"/>
</dbReference>
<dbReference type="InterPro" id="IPR033992">
    <property type="entry name" value="NKR-like_CTLD"/>
</dbReference>
<dbReference type="PANTHER" id="PTHR46746:SF9">
    <property type="entry name" value="CD209 ANTIGEN-LIKE PROTEIN C-LIKE"/>
    <property type="match status" value="1"/>
</dbReference>
<dbReference type="AlphaFoldDB" id="A0A668RUG4"/>
<reference evidence="6" key="2">
    <citation type="submission" date="2025-09" db="UniProtKB">
        <authorList>
            <consortium name="Ensembl"/>
        </authorList>
    </citation>
    <scope>IDENTIFICATION</scope>
</reference>
<dbReference type="InterPro" id="IPR016187">
    <property type="entry name" value="CTDL_fold"/>
</dbReference>
<dbReference type="Proteomes" id="UP000472276">
    <property type="component" value="Unassembled WGS sequence"/>
</dbReference>
<dbReference type="PANTHER" id="PTHR46746">
    <property type="entry name" value="KILLER CELL LECTIN-LIKE RECEPTOR SUBFAMILY F MEMBER 2"/>
    <property type="match status" value="1"/>
</dbReference>
<dbReference type="SUPFAM" id="SSF56436">
    <property type="entry name" value="C-type lectin-like"/>
    <property type="match status" value="1"/>
</dbReference>
<dbReference type="Pfam" id="PF00059">
    <property type="entry name" value="Lectin_C"/>
    <property type="match status" value="1"/>
</dbReference>
<proteinExistence type="predicted"/>
<dbReference type="SMART" id="SM00034">
    <property type="entry name" value="CLECT"/>
    <property type="match status" value="1"/>
</dbReference>
<dbReference type="OMA" id="CEAYGPW"/>
<evidence type="ECO:0000256" key="3">
    <source>
        <dbReference type="ARBA" id="ARBA00023157"/>
    </source>
</evidence>
<dbReference type="RefSeq" id="XP_031582997.1">
    <property type="nucleotide sequence ID" value="XM_031727137.2"/>
</dbReference>
<dbReference type="Gene3D" id="3.10.100.10">
    <property type="entry name" value="Mannose-Binding Protein A, subunit A"/>
    <property type="match status" value="1"/>
</dbReference>
<keyword evidence="7" id="KW-1185">Reference proteome</keyword>
<sequence length="226" mass="25754">MESSQGHGEDEAKRETLAGTGSCQFCHLTVGVAVAIAALTLIAGLLLSFIVFVILTAAPEGSQTLKRELLEQLQQCQKQHRDVNLMLHTVTQDSRCSLCPEKWLWWMGRCYFFSVGLQENRRWNESAEFCRQYNSSLIVIEDSAEMDFIQEVMTKFPQIPFLWVGLTDAKQEGQWLWGDGRAVQHYMQVMVEWDADHRDCADLRGGASLFAADCEEYGPWACKKEY</sequence>
<evidence type="ECO:0000256" key="2">
    <source>
        <dbReference type="ARBA" id="ARBA00022734"/>
    </source>
</evidence>
<keyword evidence="4" id="KW-0812">Transmembrane</keyword>
<reference evidence="6" key="1">
    <citation type="submission" date="2025-08" db="UniProtKB">
        <authorList>
            <consortium name="Ensembl"/>
        </authorList>
    </citation>
    <scope>IDENTIFICATION</scope>
</reference>
<name>A0A668RUG4_OREAU</name>
<dbReference type="InterPro" id="IPR001304">
    <property type="entry name" value="C-type_lectin-like"/>
</dbReference>
<accession>A0A668RUG4</accession>
<keyword evidence="2" id="KW-0430">Lectin</keyword>
<dbReference type="Ensembl" id="ENSOABT00000003907.2">
    <property type="protein sequence ID" value="ENSOABP00000003761.1"/>
    <property type="gene ID" value="ENSOABG00000002231.2"/>
</dbReference>
<comment type="subcellular location">
    <subcellularLocation>
        <location evidence="1">Membrane</location>
        <topology evidence="1">Single-pass membrane protein</topology>
    </subcellularLocation>
</comment>
<gene>
    <name evidence="6" type="primary">LOC116310375</name>
</gene>
<keyword evidence="3" id="KW-1015">Disulfide bond</keyword>
<organism evidence="6 7">
    <name type="scientific">Oreochromis aureus</name>
    <name type="common">Israeli tilapia</name>
    <name type="synonym">Chromis aureus</name>
    <dbReference type="NCBI Taxonomy" id="47969"/>
    <lineage>
        <taxon>Eukaryota</taxon>
        <taxon>Metazoa</taxon>
        <taxon>Chordata</taxon>
        <taxon>Craniata</taxon>
        <taxon>Vertebrata</taxon>
        <taxon>Euteleostomi</taxon>
        <taxon>Actinopterygii</taxon>
        <taxon>Neopterygii</taxon>
        <taxon>Teleostei</taxon>
        <taxon>Neoteleostei</taxon>
        <taxon>Acanthomorphata</taxon>
        <taxon>Ovalentaria</taxon>
        <taxon>Cichlomorphae</taxon>
        <taxon>Cichliformes</taxon>
        <taxon>Cichlidae</taxon>
        <taxon>African cichlids</taxon>
        <taxon>Pseudocrenilabrinae</taxon>
        <taxon>Oreochromini</taxon>
        <taxon>Oreochromis</taxon>
    </lineage>
</organism>
<dbReference type="CDD" id="cd03593">
    <property type="entry name" value="CLECT_NK_receptors_like"/>
    <property type="match status" value="1"/>
</dbReference>
<dbReference type="InterPro" id="IPR016186">
    <property type="entry name" value="C-type_lectin-like/link_sf"/>
</dbReference>
<evidence type="ECO:0000313" key="6">
    <source>
        <dbReference type="Ensembl" id="ENSOABP00000003761.1"/>
    </source>
</evidence>
<evidence type="ECO:0000256" key="4">
    <source>
        <dbReference type="SAM" id="Phobius"/>
    </source>
</evidence>
<dbReference type="InterPro" id="IPR051379">
    <property type="entry name" value="C-type_Lectin_Receptor_IMM"/>
</dbReference>
<protein>
    <recommendedName>
        <fullName evidence="5">C-type lectin domain-containing protein</fullName>
    </recommendedName>
</protein>
<evidence type="ECO:0000313" key="7">
    <source>
        <dbReference type="Proteomes" id="UP000472276"/>
    </source>
</evidence>
<dbReference type="PROSITE" id="PS50041">
    <property type="entry name" value="C_TYPE_LECTIN_2"/>
    <property type="match status" value="1"/>
</dbReference>
<feature type="transmembrane region" description="Helical" evidence="4">
    <location>
        <begin position="32"/>
        <end position="58"/>
    </location>
</feature>
<feature type="domain" description="C-type lectin" evidence="5">
    <location>
        <begin position="106"/>
        <end position="223"/>
    </location>
</feature>
<keyword evidence="4" id="KW-0472">Membrane</keyword>